<dbReference type="PANTHER" id="PTHR34203">
    <property type="entry name" value="METHYLTRANSFERASE, FKBM FAMILY PROTEIN"/>
    <property type="match status" value="1"/>
</dbReference>
<sequence>MQKCAPSTEADMTHLAFERARILGEIREHMPENPILNGWTSYSRCDEDGIIAECLRRIEGRVGIGKTCIEVGCADGLQSNTHQLLLDGYRGIWVDGDTARIERISSAIGQTSANLLALPLMVDTSNAGKLAIRCSRFLSTRDIDVMSLDIDGNDLAVVLAMLEHISPKILCLGYNAKFRPPLALAVQYGPAHIREDDDYFGASLQAWVDALAPGFVPVCCNISGTNAFFARHDIADCFVQYPLQELYQPPRYWLIDQSKGHKASLKWLAQAVAGSGSTHAVTRIVHPAGMEPYPLAVHAVPDQYVSGDIIRDGTWEPLETELLRRLCLPGDHVLDLGANIGWYSVLFAKCLGEHGRVDAFEPDHANAQLLDMNLALNDVHSVVDVHRCAVAEQAGVAALFRSDTNLGDHRIFDDGERGLPSGHVETVCLDDFLDSRACRLPDILKSDTQGSEGRVLRGARRHIEAGWRPVMVLEFWPFGLTESGEEPKRILDQLLAWEYELYEVSEGNGHLRTLDLDRLFERMEAELSPANGGFINLLCMPKRSSRRDVVAQMLQEALEVKGAAHA</sequence>
<evidence type="ECO:0000259" key="1">
    <source>
        <dbReference type="Pfam" id="PF05050"/>
    </source>
</evidence>
<dbReference type="OrthoDB" id="9810122at2"/>
<evidence type="ECO:0000313" key="3">
    <source>
        <dbReference type="Proteomes" id="UP000251842"/>
    </source>
</evidence>
<reference evidence="3" key="1">
    <citation type="submission" date="2018-05" db="EMBL/GenBank/DDBJ databases">
        <title>Luteimonas pekinense sp. nov., isolated from human Meibomian gland secretions, Beijing, China.</title>
        <authorList>
            <person name="Wen T."/>
            <person name="Bai H."/>
            <person name="Lv H."/>
        </authorList>
    </citation>
    <scope>NUCLEOTIDE SEQUENCE [LARGE SCALE GENOMIC DNA]</scope>
    <source>
        <strain evidence="3">83-4</strain>
    </source>
</reference>
<gene>
    <name evidence="2" type="ORF">DCD74_08430</name>
</gene>
<feature type="domain" description="Methyltransferase FkbM" evidence="1">
    <location>
        <begin position="335"/>
        <end position="500"/>
    </location>
</feature>
<dbReference type="NCBIfam" id="TIGR01444">
    <property type="entry name" value="fkbM_fam"/>
    <property type="match status" value="1"/>
</dbReference>
<evidence type="ECO:0000313" key="2">
    <source>
        <dbReference type="EMBL" id="AXA84710.1"/>
    </source>
</evidence>
<accession>A0A344J6Q0</accession>
<dbReference type="InterPro" id="IPR052514">
    <property type="entry name" value="SAM-dependent_MTase"/>
</dbReference>
<keyword evidence="3" id="KW-1185">Reference proteome</keyword>
<organism evidence="2 3">
    <name type="scientific">Solilutibacter oculi</name>
    <dbReference type="NCBI Taxonomy" id="2698682"/>
    <lineage>
        <taxon>Bacteria</taxon>
        <taxon>Pseudomonadati</taxon>
        <taxon>Pseudomonadota</taxon>
        <taxon>Gammaproteobacteria</taxon>
        <taxon>Lysobacterales</taxon>
        <taxon>Lysobacteraceae</taxon>
        <taxon>Solilutibacter</taxon>
    </lineage>
</organism>
<dbReference type="Pfam" id="PF05050">
    <property type="entry name" value="Methyltransf_21"/>
    <property type="match status" value="1"/>
</dbReference>
<dbReference type="AlphaFoldDB" id="A0A344J6Q0"/>
<dbReference type="InterPro" id="IPR006342">
    <property type="entry name" value="FkbM_mtfrase"/>
</dbReference>
<dbReference type="InterPro" id="IPR029063">
    <property type="entry name" value="SAM-dependent_MTases_sf"/>
</dbReference>
<dbReference type="SUPFAM" id="SSF53335">
    <property type="entry name" value="S-adenosyl-L-methionine-dependent methyltransferases"/>
    <property type="match status" value="1"/>
</dbReference>
<protein>
    <recommendedName>
        <fullName evidence="1">Methyltransferase FkbM domain-containing protein</fullName>
    </recommendedName>
</protein>
<dbReference type="KEGG" id="lue:DCD74_08430"/>
<name>A0A344J6Q0_9GAMM</name>
<dbReference type="EMBL" id="CP029556">
    <property type="protein sequence ID" value="AXA84710.1"/>
    <property type="molecule type" value="Genomic_DNA"/>
</dbReference>
<proteinExistence type="predicted"/>
<dbReference type="Gene3D" id="3.40.50.150">
    <property type="entry name" value="Vaccinia Virus protein VP39"/>
    <property type="match status" value="1"/>
</dbReference>
<dbReference type="Proteomes" id="UP000251842">
    <property type="component" value="Chromosome"/>
</dbReference>
<dbReference type="PANTHER" id="PTHR34203:SF15">
    <property type="entry name" value="SLL1173 PROTEIN"/>
    <property type="match status" value="1"/>
</dbReference>